<name>A0ABW8IZS5_9GAMM</name>
<keyword evidence="3" id="KW-1133">Transmembrane helix</keyword>
<evidence type="ECO:0000313" key="7">
    <source>
        <dbReference type="EMBL" id="MFK2879515.1"/>
    </source>
</evidence>
<dbReference type="InterPro" id="IPR003594">
    <property type="entry name" value="HATPase_dom"/>
</dbReference>
<proteinExistence type="predicted"/>
<dbReference type="EC" id="2.7.13.3" evidence="2"/>
<evidence type="ECO:0000313" key="8">
    <source>
        <dbReference type="Proteomes" id="UP001620339"/>
    </source>
</evidence>
<dbReference type="EMBL" id="JADIKK010000008">
    <property type="protein sequence ID" value="MFK2875949.1"/>
    <property type="molecule type" value="Genomic_DNA"/>
</dbReference>
<keyword evidence="8" id="KW-1185">Reference proteome</keyword>
<dbReference type="SUPFAM" id="SSF55874">
    <property type="entry name" value="ATPase domain of HSP90 chaperone/DNA topoisomerase II/histidine kinase"/>
    <property type="match status" value="1"/>
</dbReference>
<dbReference type="InterPro" id="IPR010559">
    <property type="entry name" value="Sig_transdc_His_kin_internal"/>
</dbReference>
<dbReference type="SMART" id="SM00387">
    <property type="entry name" value="HATPase_c"/>
    <property type="match status" value="1"/>
</dbReference>
<feature type="domain" description="Histidine kinase/HSP90-like ATPase" evidence="4">
    <location>
        <begin position="336"/>
        <end position="432"/>
    </location>
</feature>
<comment type="catalytic activity">
    <reaction evidence="1">
        <text>ATP + protein L-histidine = ADP + protein N-phospho-L-histidine.</text>
        <dbReference type="EC" id="2.7.13.3"/>
    </reaction>
</comment>
<keyword evidence="5" id="KW-0808">Transferase</keyword>
<evidence type="ECO:0000313" key="6">
    <source>
        <dbReference type="EMBL" id="MFK2875949.1"/>
    </source>
</evidence>
<accession>A0ABW8IZS5</accession>
<evidence type="ECO:0000259" key="4">
    <source>
        <dbReference type="SMART" id="SM00387"/>
    </source>
</evidence>
<dbReference type="Pfam" id="PF02518">
    <property type="entry name" value="HATPase_c"/>
    <property type="match status" value="1"/>
</dbReference>
<dbReference type="InterPro" id="IPR050640">
    <property type="entry name" value="Bact_2-comp_sensor_kinase"/>
</dbReference>
<dbReference type="EMBL" id="JADIKK010000007">
    <property type="protein sequence ID" value="MFK2875496.1"/>
    <property type="molecule type" value="Genomic_DNA"/>
</dbReference>
<gene>
    <name evidence="5" type="ORF">ISP25_00160</name>
    <name evidence="6" type="ORF">ISP25_02520</name>
    <name evidence="7" type="ORF">ISP25_20780</name>
</gene>
<dbReference type="Pfam" id="PF06580">
    <property type="entry name" value="His_kinase"/>
    <property type="match status" value="1"/>
</dbReference>
<dbReference type="InterPro" id="IPR004358">
    <property type="entry name" value="Sig_transdc_His_kin-like_C"/>
</dbReference>
<dbReference type="Gene3D" id="3.30.565.10">
    <property type="entry name" value="Histidine kinase-like ATPase, C-terminal domain"/>
    <property type="match status" value="1"/>
</dbReference>
<protein>
    <recommendedName>
        <fullName evidence="2">histidine kinase</fullName>
        <ecNumber evidence="2">2.7.13.3</ecNumber>
    </recommendedName>
</protein>
<keyword evidence="3" id="KW-0812">Transmembrane</keyword>
<keyword evidence="3" id="KW-0472">Membrane</keyword>
<reference evidence="5 8" key="1">
    <citation type="submission" date="2020-10" db="EMBL/GenBank/DDBJ databases">
        <title>Phylogeny of dyella-like bacteria.</title>
        <authorList>
            <person name="Fu J."/>
        </authorList>
    </citation>
    <scope>NUCLEOTIDE SEQUENCE [LARGE SCALE GENOMIC DNA]</scope>
    <source>
        <strain evidence="5 8">KACC 19113</strain>
    </source>
</reference>
<dbReference type="EMBL" id="JADIKK010000008">
    <property type="protein sequence ID" value="MFK2879515.1"/>
    <property type="molecule type" value="Genomic_DNA"/>
</dbReference>
<dbReference type="Proteomes" id="UP001620339">
    <property type="component" value="Unassembled WGS sequence"/>
</dbReference>
<dbReference type="InterPro" id="IPR036890">
    <property type="entry name" value="HATPase_C_sf"/>
</dbReference>
<dbReference type="PRINTS" id="PR00344">
    <property type="entry name" value="BCTRLSENSOR"/>
</dbReference>
<dbReference type="PANTHER" id="PTHR34220">
    <property type="entry name" value="SENSOR HISTIDINE KINASE YPDA"/>
    <property type="match status" value="1"/>
</dbReference>
<evidence type="ECO:0000313" key="5">
    <source>
        <dbReference type="EMBL" id="MFK2875496.1"/>
    </source>
</evidence>
<evidence type="ECO:0000256" key="3">
    <source>
        <dbReference type="SAM" id="Phobius"/>
    </source>
</evidence>
<comment type="caution">
    <text evidence="5">The sequence shown here is derived from an EMBL/GenBank/DDBJ whole genome shotgun (WGS) entry which is preliminary data.</text>
</comment>
<organism evidence="5 8">
    <name type="scientific">Rhodanobacter hydrolyticus</name>
    <dbReference type="NCBI Taxonomy" id="2250595"/>
    <lineage>
        <taxon>Bacteria</taxon>
        <taxon>Pseudomonadati</taxon>
        <taxon>Pseudomonadota</taxon>
        <taxon>Gammaproteobacteria</taxon>
        <taxon>Lysobacterales</taxon>
        <taxon>Rhodanobacteraceae</taxon>
        <taxon>Rhodanobacter</taxon>
    </lineage>
</organism>
<keyword evidence="5" id="KW-0418">Kinase</keyword>
<evidence type="ECO:0000256" key="1">
    <source>
        <dbReference type="ARBA" id="ARBA00000085"/>
    </source>
</evidence>
<sequence length="442" mass="48476">MRGKTREIGRYARSRSITGDTVVIKGLFFIARLVVAWLLALFFVVILMVNTGPLRGTEPLPQIIIVVVLVLVVTGAFSHLRRVRLIAGHANLDTLGNRQRRQIELPFEAGEAFDMLDATIRELPYTEEIESARDSLQVRAKVRRPNPYGRAIVGWLNPFSWLGSRRNQIFATVTPGNGIGSVTLVCEPESGAWTDWFRVDDGANLVNAEAISRALARRVAERRRREQQAAAQTATDKELAQARLSLLHAQVEPHFLYNTLTSAQYLTRTEPAQADRMLGHLIQYLRHSLPSAEETLSTLGEELERARAYLEILKIRMGARLEMKIEVPDALRGITLPPMMLQTLVENAIKHGLEPKPGGGSVWILARRDDGSVAITVADDGQGFGAASGGTGIGLKNVRERLQLVYGPRASLAVVANVPEGVAATLTVPAQQAAASPTESRP</sequence>
<feature type="transmembrane region" description="Helical" evidence="3">
    <location>
        <begin position="21"/>
        <end position="48"/>
    </location>
</feature>
<dbReference type="PANTHER" id="PTHR34220:SF9">
    <property type="entry name" value="SIGNAL TRANSDUCTION HISTIDINE KINASE INTERNAL REGION DOMAIN-CONTAINING PROTEIN"/>
    <property type="match status" value="1"/>
</dbReference>
<evidence type="ECO:0000256" key="2">
    <source>
        <dbReference type="ARBA" id="ARBA00012438"/>
    </source>
</evidence>
<feature type="transmembrane region" description="Helical" evidence="3">
    <location>
        <begin position="60"/>
        <end position="80"/>
    </location>
</feature>
<dbReference type="GO" id="GO:0016301">
    <property type="term" value="F:kinase activity"/>
    <property type="evidence" value="ECO:0007669"/>
    <property type="project" value="UniProtKB-KW"/>
</dbReference>